<dbReference type="AlphaFoldDB" id="A0A1G2G8P5"/>
<dbReference type="Proteomes" id="UP000176576">
    <property type="component" value="Unassembled WGS sequence"/>
</dbReference>
<gene>
    <name evidence="1" type="ORF">A3J54_01170</name>
</gene>
<accession>A0A1G2G8P5</accession>
<dbReference type="EMBL" id="MHNN01000007">
    <property type="protein sequence ID" value="OGZ46629.1"/>
    <property type="molecule type" value="Genomic_DNA"/>
</dbReference>
<reference evidence="1 2" key="1">
    <citation type="journal article" date="2016" name="Nat. Commun.">
        <title>Thousands of microbial genomes shed light on interconnected biogeochemical processes in an aquifer system.</title>
        <authorList>
            <person name="Anantharaman K."/>
            <person name="Brown C.T."/>
            <person name="Hug L.A."/>
            <person name="Sharon I."/>
            <person name="Castelle C.J."/>
            <person name="Probst A.J."/>
            <person name="Thomas B.C."/>
            <person name="Singh A."/>
            <person name="Wilkins M.J."/>
            <person name="Karaoz U."/>
            <person name="Brodie E.L."/>
            <person name="Williams K.H."/>
            <person name="Hubbard S.S."/>
            <person name="Banfield J.F."/>
        </authorList>
    </citation>
    <scope>NUCLEOTIDE SEQUENCE [LARGE SCALE GENOMIC DNA]</scope>
</reference>
<evidence type="ECO:0000313" key="1">
    <source>
        <dbReference type="EMBL" id="OGZ46629.1"/>
    </source>
</evidence>
<protein>
    <submittedName>
        <fullName evidence="1">Uncharacterized protein</fullName>
    </submittedName>
</protein>
<organism evidence="1 2">
    <name type="scientific">Candidatus Ryanbacteria bacterium RIFCSPHIGHO2_02_FULL_45_13b</name>
    <dbReference type="NCBI Taxonomy" id="1802117"/>
    <lineage>
        <taxon>Bacteria</taxon>
        <taxon>Candidatus Ryaniibacteriota</taxon>
    </lineage>
</organism>
<name>A0A1G2G8P5_9BACT</name>
<sequence>MSVKTAKKLESYTRTFIVEAIKDIISDPDFGFELTERAKRRLTIARTTTGKGKSFSEVRKKY</sequence>
<dbReference type="STRING" id="1802117.A3J54_01170"/>
<evidence type="ECO:0000313" key="2">
    <source>
        <dbReference type="Proteomes" id="UP000176576"/>
    </source>
</evidence>
<comment type="caution">
    <text evidence="1">The sequence shown here is derived from an EMBL/GenBank/DDBJ whole genome shotgun (WGS) entry which is preliminary data.</text>
</comment>
<proteinExistence type="predicted"/>